<dbReference type="Proteomes" id="UP000077885">
    <property type="component" value="Unassembled WGS sequence"/>
</dbReference>
<name>A0A1A9RWU5_9NEIS</name>
<proteinExistence type="predicted"/>
<reference evidence="3" key="1">
    <citation type="submission" date="2016-05" db="EMBL/GenBank/DDBJ databases">
        <title>Draft genome of Corynebacterium afermentans subsp. afermentans LCDC 88199T.</title>
        <authorList>
            <person name="Bernier A.-M."/>
            <person name="Bernard K."/>
        </authorList>
    </citation>
    <scope>NUCLEOTIDE SEQUENCE [LARGE SCALE GENOMIC DNA]</scope>
    <source>
        <strain evidence="3">NML02-A-017</strain>
    </source>
</reference>
<keyword evidence="3" id="KW-1185">Reference proteome</keyword>
<evidence type="ECO:0008006" key="4">
    <source>
        <dbReference type="Google" id="ProtNLM"/>
    </source>
</evidence>
<organism evidence="2 3">
    <name type="scientific">Eikenella longinqua</name>
    <dbReference type="NCBI Taxonomy" id="1795827"/>
    <lineage>
        <taxon>Bacteria</taxon>
        <taxon>Pseudomonadati</taxon>
        <taxon>Pseudomonadota</taxon>
        <taxon>Betaproteobacteria</taxon>
        <taxon>Neisseriales</taxon>
        <taxon>Neisseriaceae</taxon>
        <taxon>Eikenella</taxon>
    </lineage>
</organism>
<protein>
    <recommendedName>
        <fullName evidence="4">Addiction module toxin RelE</fullName>
    </recommendedName>
</protein>
<dbReference type="AlphaFoldDB" id="A0A1A9RWU5"/>
<dbReference type="InterPro" id="IPR007712">
    <property type="entry name" value="RelE/ParE_toxin"/>
</dbReference>
<dbReference type="OrthoDB" id="9798046at2"/>
<dbReference type="EMBL" id="LXSL01000016">
    <property type="protein sequence ID" value="OAM29180.1"/>
    <property type="molecule type" value="Genomic_DNA"/>
</dbReference>
<dbReference type="Gene3D" id="3.30.2310.20">
    <property type="entry name" value="RelE-like"/>
    <property type="match status" value="1"/>
</dbReference>
<evidence type="ECO:0000313" key="3">
    <source>
        <dbReference type="Proteomes" id="UP000077885"/>
    </source>
</evidence>
<comment type="caution">
    <text evidence="2">The sequence shown here is derived from an EMBL/GenBank/DDBJ whole genome shotgun (WGS) entry which is preliminary data.</text>
</comment>
<evidence type="ECO:0000313" key="2">
    <source>
        <dbReference type="EMBL" id="OAM29180.1"/>
    </source>
</evidence>
<gene>
    <name evidence="2" type="ORF">A7P95_04320</name>
</gene>
<evidence type="ECO:0000256" key="1">
    <source>
        <dbReference type="ARBA" id="ARBA00022649"/>
    </source>
</evidence>
<dbReference type="RefSeq" id="WP_067591725.1">
    <property type="nucleotide sequence ID" value="NZ_LXSL01000016.1"/>
</dbReference>
<dbReference type="InterPro" id="IPR035093">
    <property type="entry name" value="RelE/ParE_toxin_dom_sf"/>
</dbReference>
<dbReference type="Pfam" id="PF05016">
    <property type="entry name" value="ParE_toxin"/>
    <property type="match status" value="1"/>
</dbReference>
<keyword evidence="1" id="KW-1277">Toxin-antitoxin system</keyword>
<accession>A0A1A9RWU5</accession>
<dbReference type="STRING" id="1795827.A7P95_04320"/>
<sequence>MKTVWSKRAQRQRLQLLAARADYAGLASARKADAEIRQLLALASLQPAMGKAGIVEGTRELYPARYRLVYRHEADQQTLFVLVILPQWRKWP</sequence>